<organism evidence="6 7">
    <name type="scientific">Georgenia deserti</name>
    <dbReference type="NCBI Taxonomy" id="2093781"/>
    <lineage>
        <taxon>Bacteria</taxon>
        <taxon>Bacillati</taxon>
        <taxon>Actinomycetota</taxon>
        <taxon>Actinomycetes</taxon>
        <taxon>Micrococcales</taxon>
        <taxon>Bogoriellaceae</taxon>
        <taxon>Georgenia</taxon>
    </lineage>
</organism>
<evidence type="ECO:0000256" key="2">
    <source>
        <dbReference type="ARBA" id="ARBA00022806"/>
    </source>
</evidence>
<keyword evidence="1" id="KW-0227">DNA damage</keyword>
<dbReference type="SUPFAM" id="SSF52980">
    <property type="entry name" value="Restriction endonuclease-like"/>
    <property type="match status" value="1"/>
</dbReference>
<dbReference type="Pfam" id="PF12705">
    <property type="entry name" value="PDDEXK_1"/>
    <property type="match status" value="1"/>
</dbReference>
<name>A0ABW4L7N9_9MICO</name>
<feature type="domain" description="PD-(D/E)XK endonuclease-like" evidence="5">
    <location>
        <begin position="44"/>
        <end position="288"/>
    </location>
</feature>
<evidence type="ECO:0000256" key="3">
    <source>
        <dbReference type="ARBA" id="ARBA00023204"/>
    </source>
</evidence>
<dbReference type="GO" id="GO:0004527">
    <property type="term" value="F:exonuclease activity"/>
    <property type="evidence" value="ECO:0007669"/>
    <property type="project" value="UniProtKB-KW"/>
</dbReference>
<keyword evidence="6" id="KW-0540">Nuclease</keyword>
<evidence type="ECO:0000256" key="4">
    <source>
        <dbReference type="SAM" id="MobiDB-lite"/>
    </source>
</evidence>
<feature type="region of interest" description="Disordered" evidence="4">
    <location>
        <begin position="1"/>
        <end position="46"/>
    </location>
</feature>
<keyword evidence="2" id="KW-0547">Nucleotide-binding</keyword>
<feature type="compositionally biased region" description="Low complexity" evidence="4">
    <location>
        <begin position="25"/>
        <end position="36"/>
    </location>
</feature>
<keyword evidence="6" id="KW-0378">Hydrolase</keyword>
<keyword evidence="2" id="KW-0347">Helicase</keyword>
<gene>
    <name evidence="6" type="ORF">ACFSE6_09470</name>
</gene>
<keyword evidence="2" id="KW-0067">ATP-binding</keyword>
<dbReference type="InterPro" id="IPR011604">
    <property type="entry name" value="PDDEXK-like_dom_sf"/>
</dbReference>
<keyword evidence="7" id="KW-1185">Reference proteome</keyword>
<dbReference type="InterPro" id="IPR038726">
    <property type="entry name" value="PDDEXK_AddAB-type"/>
</dbReference>
<feature type="compositionally biased region" description="Basic and acidic residues" evidence="4">
    <location>
        <begin position="1"/>
        <end position="11"/>
    </location>
</feature>
<dbReference type="EMBL" id="JBHUEE010000004">
    <property type="protein sequence ID" value="MFD1718064.1"/>
    <property type="molecule type" value="Genomic_DNA"/>
</dbReference>
<comment type="caution">
    <text evidence="6">The sequence shown here is derived from an EMBL/GenBank/DDBJ whole genome shotgun (WGS) entry which is preliminary data.</text>
</comment>
<dbReference type="InterPro" id="IPR011335">
    <property type="entry name" value="Restrct_endonuc-II-like"/>
</dbReference>
<accession>A0ABW4L7N9</accession>
<evidence type="ECO:0000313" key="7">
    <source>
        <dbReference type="Proteomes" id="UP001597277"/>
    </source>
</evidence>
<evidence type="ECO:0000259" key="5">
    <source>
        <dbReference type="Pfam" id="PF12705"/>
    </source>
</evidence>
<keyword evidence="3" id="KW-0234">DNA repair</keyword>
<dbReference type="RefSeq" id="WP_388005595.1">
    <property type="nucleotide sequence ID" value="NZ_JBHUEE010000004.1"/>
</dbReference>
<reference evidence="7" key="1">
    <citation type="journal article" date="2019" name="Int. J. Syst. Evol. Microbiol.">
        <title>The Global Catalogue of Microorganisms (GCM) 10K type strain sequencing project: providing services to taxonomists for standard genome sequencing and annotation.</title>
        <authorList>
            <consortium name="The Broad Institute Genomics Platform"/>
            <consortium name="The Broad Institute Genome Sequencing Center for Infectious Disease"/>
            <person name="Wu L."/>
            <person name="Ma J."/>
        </authorList>
    </citation>
    <scope>NUCLEOTIDE SEQUENCE [LARGE SCALE GENOMIC DNA]</scope>
    <source>
        <strain evidence="7">JCM 17130</strain>
    </source>
</reference>
<evidence type="ECO:0000256" key="1">
    <source>
        <dbReference type="ARBA" id="ARBA00022763"/>
    </source>
</evidence>
<protein>
    <submittedName>
        <fullName evidence="6">RecB family exonuclease</fullName>
    </submittedName>
</protein>
<dbReference type="Proteomes" id="UP001597277">
    <property type="component" value="Unassembled WGS sequence"/>
</dbReference>
<keyword evidence="6" id="KW-0269">Exonuclease</keyword>
<evidence type="ECO:0000313" key="6">
    <source>
        <dbReference type="EMBL" id="MFD1718064.1"/>
    </source>
</evidence>
<proteinExistence type="predicted"/>
<dbReference type="Gene3D" id="3.90.320.10">
    <property type="match status" value="1"/>
</dbReference>
<sequence>MTDTVIEREAAGPDVAAVETTDESPGTTPGAAAGGTQERRRAAISPSRAKDFLQCPLLFRFRAIDRLPEPPSQAAVKGSLVHSVLERLFDLPASGRTEEAAQGMLDPQWQELQQDRPDVTGMFTGPDELGAWLAEARSLLSQYFRMENPRRLEPAEREMLVETELASGILLRGFVDRMDVAPTGAVRVVDYKTGRSPHPSYQDNALFQMRFYALMLWRLHGTVPARLQLVFLGDGRILTHDPSEDELVAFERDLEALWRRMAEVARSGRFPHQPSRLCAWCSFQQFCPAFGGEPPELPADGVTHLLGVQAV</sequence>